<name>A0A832H3N2_9CYAN</name>
<evidence type="ECO:0000313" key="1">
    <source>
        <dbReference type="EMBL" id="HGW93301.1"/>
    </source>
</evidence>
<accession>A0A832H3N2</accession>
<protein>
    <recommendedName>
        <fullName evidence="2">CopG-like ribbon-helix-helix domain-containing protein</fullName>
    </recommendedName>
</protein>
<comment type="caution">
    <text evidence="1">The sequence shown here is derived from an EMBL/GenBank/DDBJ whole genome shotgun (WGS) entry which is preliminary data.</text>
</comment>
<reference evidence="1" key="1">
    <citation type="journal article" date="2020" name="mSystems">
        <title>Genome- and Community-Level Interaction Insights into Carbon Utilization and Element Cycling Functions of Hydrothermarchaeota in Hydrothermal Sediment.</title>
        <authorList>
            <person name="Zhou Z."/>
            <person name="Liu Y."/>
            <person name="Xu W."/>
            <person name="Pan J."/>
            <person name="Luo Z.H."/>
            <person name="Li M."/>
        </authorList>
    </citation>
    <scope>NUCLEOTIDE SEQUENCE [LARGE SCALE GENOMIC DNA]</scope>
    <source>
        <strain evidence="1">SpSt-402</strain>
    </source>
</reference>
<dbReference type="AlphaFoldDB" id="A0A832H3N2"/>
<dbReference type="EMBL" id="DSRD01000215">
    <property type="protein sequence ID" value="HGW93301.1"/>
    <property type="molecule type" value="Genomic_DNA"/>
</dbReference>
<organism evidence="1">
    <name type="scientific">Oscillatoriales cyanobacterium SpSt-402</name>
    <dbReference type="NCBI Taxonomy" id="2282168"/>
    <lineage>
        <taxon>Bacteria</taxon>
        <taxon>Bacillati</taxon>
        <taxon>Cyanobacteriota</taxon>
        <taxon>Cyanophyceae</taxon>
        <taxon>Oscillatoriophycideae</taxon>
        <taxon>Oscillatoriales</taxon>
    </lineage>
</organism>
<gene>
    <name evidence="1" type="ORF">ENR47_03300</name>
</gene>
<proteinExistence type="predicted"/>
<sequence length="67" mass="7745">MHSRQEADNMRRTTVSFEDDQFELLEKWADKEIRTVPNLIQAIVVSVLRGEPPNVPDLPGIEKLKDK</sequence>
<evidence type="ECO:0008006" key="2">
    <source>
        <dbReference type="Google" id="ProtNLM"/>
    </source>
</evidence>